<dbReference type="EMBL" id="LWCA01000115">
    <property type="protein sequence ID" value="OAF70743.1"/>
    <property type="molecule type" value="Genomic_DNA"/>
</dbReference>
<evidence type="ECO:0000313" key="3">
    <source>
        <dbReference type="Proteomes" id="UP000078046"/>
    </source>
</evidence>
<dbReference type="InterPro" id="IPR012978">
    <property type="entry name" value="HEAT_RRP12"/>
</dbReference>
<dbReference type="SUPFAM" id="SSF48371">
    <property type="entry name" value="ARM repeat"/>
    <property type="match status" value="1"/>
</dbReference>
<sequence length="733" mass="85226">MKFTKKKFQKTRDIPIKWDNSKFTKNRQNVRKMIKIDKTLIVKQEKIDKITQSHDMNIAADDLLSKLIGLSDTDEKSNIKQLSLLLMKCIGFLLEFSDETMLNELVQVCFSFLRDSNQLLAMHCLIMLKDAVNLSQINNRLSEKMLVDLSTNLIKHCDMICSLHLFSPYCSKLIASILIKLYQISDASNMDILYEFLTKFIYTSIDYVHENYTITIENEIINSFESFCSVVSENAVPIPLNIINILTTIGNFYSDNAKANKSICKFFGDYVEEFSVEECINLYPINIKSDSKLSAMYKILFKQIWTLFPLFCKKPKDDVMILIEYLKKLSPLLNKDESIFPQVIDGLLNLSSFLKNIDHFESDNAVLVVKKIIDIIKDGDSICISIYKSKLLLLLNNYTSICSKKNLGQVVDIILQVIEKSDQEYNIYLVDVLPLMVQKCEGVQLTRILHVAVCIIQEKNEYKCKKSGYRLLYHLMASDFDDKNISVIFKNVYLKNVLFDENLLILDQHRKYRNDIFIQIIKRKWMPSNDFFNLIFPELILNFYDTKNKVKMSSIEVLKELTDYVSVDLDKSDCIKRVFNAFKLFLDTMQSKSDINDYNNFCSGLICFIEYLSIYKDCATVTDFIYILNVLKNIKVRNIKNDIVLICLLDLLKFHEVNSYKLQDLINLITGTEIKKITRPLIKKVLSKLISIYRFDYVKAVCLNNQDLINLLNHINKFGIKSFNAIKEELENV</sequence>
<proteinExistence type="predicted"/>
<name>A0A177BAS6_9BILA</name>
<accession>A0A177BAS6</accession>
<feature type="domain" description="RRP12 HEAT" evidence="1">
    <location>
        <begin position="294"/>
        <end position="362"/>
    </location>
</feature>
<organism evidence="2 3">
    <name type="scientific">Intoshia linei</name>
    <dbReference type="NCBI Taxonomy" id="1819745"/>
    <lineage>
        <taxon>Eukaryota</taxon>
        <taxon>Metazoa</taxon>
        <taxon>Spiralia</taxon>
        <taxon>Lophotrochozoa</taxon>
        <taxon>Mesozoa</taxon>
        <taxon>Orthonectida</taxon>
        <taxon>Rhopaluridae</taxon>
        <taxon>Intoshia</taxon>
    </lineage>
</organism>
<comment type="caution">
    <text evidence="2">The sequence shown here is derived from an EMBL/GenBank/DDBJ whole genome shotgun (WGS) entry which is preliminary data.</text>
</comment>
<dbReference type="AlphaFoldDB" id="A0A177BAS6"/>
<gene>
    <name evidence="2" type="ORF">A3Q56_01503</name>
</gene>
<dbReference type="Proteomes" id="UP000078046">
    <property type="component" value="Unassembled WGS sequence"/>
</dbReference>
<keyword evidence="3" id="KW-1185">Reference proteome</keyword>
<evidence type="ECO:0000313" key="2">
    <source>
        <dbReference type="EMBL" id="OAF70743.1"/>
    </source>
</evidence>
<protein>
    <recommendedName>
        <fullName evidence="1">RRP12 HEAT domain-containing protein</fullName>
    </recommendedName>
</protein>
<dbReference type="Pfam" id="PF08161">
    <property type="entry name" value="RRP12_HEAT"/>
    <property type="match status" value="1"/>
</dbReference>
<reference evidence="2 3" key="1">
    <citation type="submission" date="2016-04" db="EMBL/GenBank/DDBJ databases">
        <title>The genome of Intoshia linei affirms orthonectids as highly simplified spiralians.</title>
        <authorList>
            <person name="Mikhailov K.V."/>
            <person name="Slusarev G.S."/>
            <person name="Nikitin M.A."/>
            <person name="Logacheva M.D."/>
            <person name="Penin A."/>
            <person name="Aleoshin V."/>
            <person name="Panchin Y.V."/>
        </authorList>
    </citation>
    <scope>NUCLEOTIDE SEQUENCE [LARGE SCALE GENOMIC DNA]</scope>
    <source>
        <strain evidence="2">Intl2013</strain>
        <tissue evidence="2">Whole animal</tissue>
    </source>
</reference>
<dbReference type="InterPro" id="IPR016024">
    <property type="entry name" value="ARM-type_fold"/>
</dbReference>
<evidence type="ECO:0000259" key="1">
    <source>
        <dbReference type="Pfam" id="PF08161"/>
    </source>
</evidence>